<dbReference type="SMART" id="SM00194">
    <property type="entry name" value="PTPc"/>
    <property type="match status" value="2"/>
</dbReference>
<feature type="compositionally biased region" description="Basic and acidic residues" evidence="16">
    <location>
        <begin position="1139"/>
        <end position="1155"/>
    </location>
</feature>
<dbReference type="Gene3D" id="3.90.190.10">
    <property type="entry name" value="Protein tyrosine phosphatase superfamily"/>
    <property type="match status" value="2"/>
</dbReference>
<dbReference type="PRINTS" id="PR00700">
    <property type="entry name" value="PRTYPHPHTASE"/>
</dbReference>
<dbReference type="FunFam" id="3.90.190.10:FF:000001">
    <property type="entry name" value="Receptor-type tyrosine-protein phosphatase F isoform A"/>
    <property type="match status" value="1"/>
</dbReference>
<dbReference type="SUPFAM" id="SSF49265">
    <property type="entry name" value="Fibronectin type III"/>
    <property type="match status" value="6"/>
</dbReference>
<dbReference type="InterPro" id="IPR029021">
    <property type="entry name" value="Prot-tyrosine_phosphatase-like"/>
</dbReference>
<evidence type="ECO:0000256" key="13">
    <source>
        <dbReference type="ARBA" id="ARBA00023180"/>
    </source>
</evidence>
<keyword evidence="5" id="KW-0732">Signal</keyword>
<dbReference type="PROSITE" id="PS50835">
    <property type="entry name" value="IG_LIKE"/>
    <property type="match status" value="2"/>
</dbReference>
<dbReference type="GO" id="GO:0009653">
    <property type="term" value="P:anatomical structure morphogenesis"/>
    <property type="evidence" value="ECO:0007669"/>
    <property type="project" value="UniProtKB-ARBA"/>
</dbReference>
<dbReference type="FunFam" id="2.60.40.10:FF:001130">
    <property type="entry name" value="tyrosine-protein phosphatase Lar isoform X3"/>
    <property type="match status" value="1"/>
</dbReference>
<keyword evidence="9 17" id="KW-1133">Transmembrane helix</keyword>
<evidence type="ECO:0000256" key="14">
    <source>
        <dbReference type="ARBA" id="ARBA00023319"/>
    </source>
</evidence>
<feature type="domain" description="Fibronectin type-III" evidence="21">
    <location>
        <begin position="979"/>
        <end position="1081"/>
    </location>
</feature>
<feature type="domain" description="Fibronectin type-III" evidence="21">
    <location>
        <begin position="393"/>
        <end position="484"/>
    </location>
</feature>
<evidence type="ECO:0000256" key="2">
    <source>
        <dbReference type="ARBA" id="ARBA00010504"/>
    </source>
</evidence>
<feature type="domain" description="Fibronectin type-III" evidence="21">
    <location>
        <begin position="200"/>
        <end position="290"/>
    </location>
</feature>
<comment type="subcellular location">
    <subcellularLocation>
        <location evidence="1">Membrane</location>
        <topology evidence="1">Single-pass type I membrane protein</topology>
    </subcellularLocation>
</comment>
<proteinExistence type="inferred from homology"/>
<dbReference type="OrthoDB" id="10253954at2759"/>
<feature type="transmembrane region" description="Helical" evidence="17">
    <location>
        <begin position="1258"/>
        <end position="1281"/>
    </location>
</feature>
<feature type="domain" description="Ig-like" evidence="20">
    <location>
        <begin position="110"/>
        <end position="193"/>
    </location>
</feature>
<dbReference type="InterPro" id="IPR013783">
    <property type="entry name" value="Ig-like_fold"/>
</dbReference>
<evidence type="ECO:0000256" key="4">
    <source>
        <dbReference type="ARBA" id="ARBA00022692"/>
    </source>
</evidence>
<dbReference type="PRINTS" id="PR00014">
    <property type="entry name" value="FNTYPEIII"/>
</dbReference>
<feature type="compositionally biased region" description="Pro residues" evidence="16">
    <location>
        <begin position="1231"/>
        <end position="1242"/>
    </location>
</feature>
<dbReference type="SUPFAM" id="SSF48726">
    <property type="entry name" value="Immunoglobulin"/>
    <property type="match status" value="2"/>
</dbReference>
<dbReference type="FunFam" id="2.60.40.10:FF:001191">
    <property type="entry name" value="Uncharacterized protein, isoform B"/>
    <property type="match status" value="1"/>
</dbReference>
<feature type="domain" description="Fibronectin type-III" evidence="21">
    <location>
        <begin position="587"/>
        <end position="686"/>
    </location>
</feature>
<feature type="domain" description="Fibronectin type-III" evidence="21">
    <location>
        <begin position="691"/>
        <end position="783"/>
    </location>
</feature>
<dbReference type="FunFam" id="2.60.40.10:FF:001564">
    <property type="entry name" value="tyrosine-protein phosphatase Lar isoform X4"/>
    <property type="match status" value="1"/>
</dbReference>
<evidence type="ECO:0000256" key="1">
    <source>
        <dbReference type="ARBA" id="ARBA00004479"/>
    </source>
</evidence>
<evidence type="ECO:0000259" key="18">
    <source>
        <dbReference type="PROSITE" id="PS50055"/>
    </source>
</evidence>
<dbReference type="InterPro" id="IPR016130">
    <property type="entry name" value="Tyr_Pase_AS"/>
</dbReference>
<keyword evidence="12" id="KW-0675">Receptor</keyword>
<keyword evidence="14" id="KW-0393">Immunoglobulin domain</keyword>
<keyword evidence="8" id="KW-0904">Protein phosphatase</keyword>
<dbReference type="FunFam" id="2.60.40.10:FF:000551">
    <property type="entry name" value="Protogenin A"/>
    <property type="match status" value="1"/>
</dbReference>
<protein>
    <recommendedName>
        <fullName evidence="3">protein-tyrosine-phosphatase</fullName>
        <ecNumber evidence="3">3.1.3.48</ecNumber>
    </recommendedName>
</protein>
<feature type="region of interest" description="Disordered" evidence="16">
    <location>
        <begin position="1228"/>
        <end position="1249"/>
    </location>
</feature>
<evidence type="ECO:0000256" key="9">
    <source>
        <dbReference type="ARBA" id="ARBA00022989"/>
    </source>
</evidence>
<comment type="caution">
    <text evidence="22">The sequence shown here is derived from an EMBL/GenBank/DDBJ whole genome shotgun (WGS) entry which is preliminary data.</text>
</comment>
<evidence type="ECO:0000256" key="7">
    <source>
        <dbReference type="ARBA" id="ARBA00022801"/>
    </source>
</evidence>
<dbReference type="SMART" id="SM00408">
    <property type="entry name" value="IGc2"/>
    <property type="match status" value="2"/>
</dbReference>
<organism evidence="22 23">
    <name type="scientific">Pseudolycoriella hygida</name>
    <dbReference type="NCBI Taxonomy" id="35572"/>
    <lineage>
        <taxon>Eukaryota</taxon>
        <taxon>Metazoa</taxon>
        <taxon>Ecdysozoa</taxon>
        <taxon>Arthropoda</taxon>
        <taxon>Hexapoda</taxon>
        <taxon>Insecta</taxon>
        <taxon>Pterygota</taxon>
        <taxon>Neoptera</taxon>
        <taxon>Endopterygota</taxon>
        <taxon>Diptera</taxon>
        <taxon>Nematocera</taxon>
        <taxon>Sciaroidea</taxon>
        <taxon>Sciaridae</taxon>
        <taxon>Pseudolycoriella</taxon>
    </lineage>
</organism>
<keyword evidence="7" id="KW-0378">Hydrolase</keyword>
<keyword evidence="13" id="KW-0325">Glycoprotein</keyword>
<feature type="region of interest" description="Disordered" evidence="16">
    <location>
        <begin position="1136"/>
        <end position="1159"/>
    </location>
</feature>
<evidence type="ECO:0000256" key="15">
    <source>
        <dbReference type="ARBA" id="ARBA00051722"/>
    </source>
</evidence>
<feature type="domain" description="Ig-like" evidence="20">
    <location>
        <begin position="16"/>
        <end position="100"/>
    </location>
</feature>
<dbReference type="PROSITE" id="PS50853">
    <property type="entry name" value="FN3"/>
    <property type="match status" value="9"/>
</dbReference>
<feature type="domain" description="Fibronectin type-III" evidence="21">
    <location>
        <begin position="295"/>
        <end position="389"/>
    </location>
</feature>
<dbReference type="InterPro" id="IPR036116">
    <property type="entry name" value="FN3_sf"/>
</dbReference>
<evidence type="ECO:0000256" key="8">
    <source>
        <dbReference type="ARBA" id="ARBA00022912"/>
    </source>
</evidence>
<dbReference type="FunFam" id="2.60.40.10:FF:001197">
    <property type="entry name" value="tyrosine-protein phosphatase Lar isoform X1"/>
    <property type="match status" value="1"/>
</dbReference>
<dbReference type="InterPro" id="IPR050713">
    <property type="entry name" value="RTP_Phos/Ushers"/>
</dbReference>
<evidence type="ECO:0000259" key="19">
    <source>
        <dbReference type="PROSITE" id="PS50056"/>
    </source>
</evidence>
<dbReference type="Pfam" id="PF13927">
    <property type="entry name" value="Ig_3"/>
    <property type="match status" value="2"/>
</dbReference>
<dbReference type="GO" id="GO:0048666">
    <property type="term" value="P:neuron development"/>
    <property type="evidence" value="ECO:0007669"/>
    <property type="project" value="UniProtKB-ARBA"/>
</dbReference>
<gene>
    <name evidence="22" type="primary">Lar_1</name>
    <name evidence="22" type="ORF">Bhyg_04791</name>
</gene>
<evidence type="ECO:0000256" key="3">
    <source>
        <dbReference type="ARBA" id="ARBA00013064"/>
    </source>
</evidence>
<dbReference type="FunFam" id="2.60.40.10:FF:001000">
    <property type="entry name" value="tyrosine-protein phosphatase Lar isoform X3"/>
    <property type="match status" value="1"/>
</dbReference>
<dbReference type="InterPro" id="IPR003599">
    <property type="entry name" value="Ig_sub"/>
</dbReference>
<evidence type="ECO:0000259" key="21">
    <source>
        <dbReference type="PROSITE" id="PS50853"/>
    </source>
</evidence>
<dbReference type="SUPFAM" id="SSF52799">
    <property type="entry name" value="(Phosphotyrosine protein) phosphatases II"/>
    <property type="match status" value="2"/>
</dbReference>
<keyword evidence="6" id="KW-0677">Repeat</keyword>
<evidence type="ECO:0000256" key="16">
    <source>
        <dbReference type="SAM" id="MobiDB-lite"/>
    </source>
</evidence>
<keyword evidence="23" id="KW-1185">Reference proteome</keyword>
<dbReference type="EMBL" id="WJQU01000001">
    <property type="protein sequence ID" value="KAJ6649554.1"/>
    <property type="molecule type" value="Genomic_DNA"/>
</dbReference>
<feature type="domain" description="Fibronectin type-III" evidence="21">
    <location>
        <begin position="787"/>
        <end position="880"/>
    </location>
</feature>
<dbReference type="CDD" id="cd14553">
    <property type="entry name" value="R-PTPc-LAR-1"/>
    <property type="match status" value="1"/>
</dbReference>
<dbReference type="CDD" id="cd00063">
    <property type="entry name" value="FN3"/>
    <property type="match status" value="9"/>
</dbReference>
<dbReference type="InterPro" id="IPR007110">
    <property type="entry name" value="Ig-like_dom"/>
</dbReference>
<dbReference type="InterPro" id="IPR003598">
    <property type="entry name" value="Ig_sub2"/>
</dbReference>
<dbReference type="InterPro" id="IPR000387">
    <property type="entry name" value="Tyr_Pase_dom"/>
</dbReference>
<reference evidence="22" key="1">
    <citation type="submission" date="2022-07" db="EMBL/GenBank/DDBJ databases">
        <authorList>
            <person name="Trinca V."/>
            <person name="Uliana J.V.C."/>
            <person name="Torres T.T."/>
            <person name="Ward R.J."/>
            <person name="Monesi N."/>
        </authorList>
    </citation>
    <scope>NUCLEOTIDE SEQUENCE</scope>
    <source>
        <strain evidence="22">HSMRA1968</strain>
        <tissue evidence="22">Whole embryos</tissue>
    </source>
</reference>
<dbReference type="FunFam" id="2.60.40.10:FF:001219">
    <property type="entry name" value="tyrosine-protein phosphatase Lar isoform X1"/>
    <property type="match status" value="1"/>
</dbReference>
<name>A0A9Q0S8N8_9DIPT</name>
<dbReference type="PROSITE" id="PS50056">
    <property type="entry name" value="TYR_PHOSPHATASE_2"/>
    <property type="match status" value="2"/>
</dbReference>
<evidence type="ECO:0000256" key="6">
    <source>
        <dbReference type="ARBA" id="ARBA00022737"/>
    </source>
</evidence>
<comment type="catalytic activity">
    <reaction evidence="15">
        <text>O-phospho-L-tyrosyl-[protein] + H2O = L-tyrosyl-[protein] + phosphate</text>
        <dbReference type="Rhea" id="RHEA:10684"/>
        <dbReference type="Rhea" id="RHEA-COMP:10136"/>
        <dbReference type="Rhea" id="RHEA-COMP:20101"/>
        <dbReference type="ChEBI" id="CHEBI:15377"/>
        <dbReference type="ChEBI" id="CHEBI:43474"/>
        <dbReference type="ChEBI" id="CHEBI:46858"/>
        <dbReference type="ChEBI" id="CHEBI:61978"/>
        <dbReference type="EC" id="3.1.3.48"/>
    </reaction>
</comment>
<dbReference type="Gene3D" id="2.60.40.10">
    <property type="entry name" value="Immunoglobulins"/>
    <property type="match status" value="11"/>
</dbReference>
<dbReference type="EC" id="3.1.3.48" evidence="3"/>
<dbReference type="InterPro" id="IPR036179">
    <property type="entry name" value="Ig-like_dom_sf"/>
</dbReference>
<feature type="domain" description="Fibronectin type-III" evidence="21">
    <location>
        <begin position="884"/>
        <end position="977"/>
    </location>
</feature>
<dbReference type="Proteomes" id="UP001151699">
    <property type="component" value="Chromosome A"/>
</dbReference>
<dbReference type="SMART" id="SM00409">
    <property type="entry name" value="IG"/>
    <property type="match status" value="2"/>
</dbReference>
<dbReference type="FunFam" id="2.60.40.10:FF:001111">
    <property type="entry name" value="tyrosine-protein phosphatase Lar isoform X1"/>
    <property type="match status" value="1"/>
</dbReference>
<dbReference type="FunFam" id="3.90.190.10:FF:000002">
    <property type="entry name" value="receptor-type tyrosine-protein phosphatase delta isoform X2"/>
    <property type="match status" value="1"/>
</dbReference>
<dbReference type="SMART" id="SM00404">
    <property type="entry name" value="PTPc_motif"/>
    <property type="match status" value="2"/>
</dbReference>
<evidence type="ECO:0000256" key="11">
    <source>
        <dbReference type="ARBA" id="ARBA00023157"/>
    </source>
</evidence>
<keyword evidence="11" id="KW-1015">Disulfide bond</keyword>
<evidence type="ECO:0000256" key="17">
    <source>
        <dbReference type="SAM" id="Phobius"/>
    </source>
</evidence>
<feature type="domain" description="Tyrosine-protein phosphatase" evidence="18">
    <location>
        <begin position="1640"/>
        <end position="1899"/>
    </location>
</feature>
<evidence type="ECO:0000259" key="20">
    <source>
        <dbReference type="PROSITE" id="PS50835"/>
    </source>
</evidence>
<keyword evidence="4 17" id="KW-0812">Transmembrane</keyword>
<feature type="domain" description="Tyrosine specific protein phosphatases" evidence="19">
    <location>
        <begin position="1526"/>
        <end position="1599"/>
    </location>
</feature>
<comment type="similarity">
    <text evidence="2">Belongs to the protein-tyrosine phosphatase family. Receptor class 2A subfamily.</text>
</comment>
<feature type="domain" description="Tyrosine-protein phosphatase" evidence="18">
    <location>
        <begin position="1354"/>
        <end position="1608"/>
    </location>
</feature>
<evidence type="ECO:0000313" key="22">
    <source>
        <dbReference type="EMBL" id="KAJ6649554.1"/>
    </source>
</evidence>
<dbReference type="FunFam" id="2.60.40.10:FF:000010">
    <property type="entry name" value="receptor-type tyrosine-protein phosphatase delta isoform X1"/>
    <property type="match status" value="1"/>
</dbReference>
<evidence type="ECO:0000256" key="10">
    <source>
        <dbReference type="ARBA" id="ARBA00023136"/>
    </source>
</evidence>
<dbReference type="PANTHER" id="PTHR46957">
    <property type="entry name" value="CYTOKINE RECEPTOR"/>
    <property type="match status" value="1"/>
</dbReference>
<dbReference type="Pfam" id="PF00041">
    <property type="entry name" value="fn3"/>
    <property type="match status" value="8"/>
</dbReference>
<feature type="domain" description="Tyrosine specific protein phosphatases" evidence="19">
    <location>
        <begin position="1817"/>
        <end position="1890"/>
    </location>
</feature>
<dbReference type="FunFam" id="2.60.40.10:FF:000189">
    <property type="entry name" value="Neogenin isoform 3"/>
    <property type="match status" value="1"/>
</dbReference>
<evidence type="ECO:0000256" key="5">
    <source>
        <dbReference type="ARBA" id="ARBA00022729"/>
    </source>
</evidence>
<dbReference type="Pfam" id="PF00102">
    <property type="entry name" value="Y_phosphatase"/>
    <property type="match status" value="2"/>
</dbReference>
<dbReference type="InterPro" id="IPR000242">
    <property type="entry name" value="PTP_cat"/>
</dbReference>
<sequence>MCMVAVTADKTPVGFPVITQSPNTRVIEIGHSAIMQCRATGQPPPKIYWLKDMKRVDMNNPRYTLNNGSLQISNSVSEDQGKYECVAENSIGTEHSKPTSLYVKVRRVPPQFSRPPEPLNEVVLGANLSLTCIAVGSPMPFVKWKKGNVDITPEDEIPVGRNILELTNIVNSANYTCIAASTLGQIEASAVVKVQSLPTAPTDVIVSEVTATSVRLEWSYKGPEDLQYYVIQYKPKNANQAFSEISGIITMFYVVRALSPYTEYEFMVIAVNNIGRGPQSAPATCTTGETEMESAPRNVQVRTLSSSTMVITWEPPETPNGQVTGYKVYFTTNPNQPEASWDSQMVDNSELTTISELTPHAIYTVRVQAFTSMGAGPMSTPVKVKTQQGVPSQPSSFRATDIGETAVTLQWSKPTHSFENIVHYELYWNDTYANEAHHKRIANTESYTLGGLYPDTLYYIWLAARSQKGEGATTPPIPVRTKQYVPGAPPRNISAEATSPTTIALSWEPPPIDRSNGRIVYYKVFLVENGRSDSEASVTTLNATSLVLDELKRWTEYKIWVLAGTSVGDGPRSYPMTVRTHEDVPGDPQDVKASPVNSTTINVMWKPPQEKDRNGIIRGYHIHVQETREEGRGFLNEPLKFDVVDGLEYNVTGLQPDTRYSIQVAALTRKGDGDRSLPIIVKTPGGVPVRPTVNLKIMERDPTVSIELEWERPAQTYGELRGYRLRWGIKDHPLNEETLLSHSNVKKIKDLERGVEYEFRVAGMNHIGIGQETVKYLHTPEGIPTGPPSNITVTFQTPDVVCVTWDSPNREHRNGQIIRYDVQFHKKIDHGLGTERNTTVTKAVFTNLEESTQYVFKVRAYTKQGAGPFSEKIIIETERDMGRAPTGVRAVATSEQTVEAWWDAVPARGKLVGYKIFYTMTAVEDLDFWQTKSIGLTEQAEIINLEKFAQYAIAIAARYKNGLGRLSEKVTVKVKPEDVPLNLRAHDVSTHSMTLSWSPPIRLNPKEYKISYDAIKEFVDSQGITQTQIVQRNKIILKHHIKIHTINELSPFTTYNVNVSAVPADESYRPPTKITVTTQMAAPQPMVKPDFYGVVNGEEIQVILPQASEEYGPISHYYLIVVPENKTSSHRLPDQYLTEDMRPNKFDSNKNKDEPSNQPYIAAKFPQRNIPYTFHLGSGESYHNFTNRKLERGKRYRIFVRAVVDTPQKHLYTSSPFSEFLALDMREAPRGEPPQRPNPNVPIDPDVSVNRNSDEPGMLWVIGPIIAALFLSICITIFYLVRRRNKPRKTPDQAAVTRPLMAADLGAGPAPTADPVDMRRLNFQTPGMISHPPISISDFTNHIERLKSNDNLKFSQEYESIEPGQQFMWDHSNMEYNKPKNRYANVTAYDHSRVILHTVDNKPGSDYINANYCDGYRKHNAYVATQGPLQDTCADFWRMCWELRTTTIIMMTRLEERARIKCDQYWPTRGSETYDQLTVTITETQELATYCIRTFQVAKSGFAERREIKQLQFTAWPDHGVPDHPAPFLQFLRRCRSLTLESGPVVVHCSAGVGRTGCYIVIDSMLERMKHEKTIDIYGHVTCLRAQRNYMVQTEDQYIFIHDAILEAIICGNTEVSARNLHNHIQKLMQTEPGENITGMEMEFKKLANIKADSTRFVTANLPCNKHKNRLVHILPYESSRVCLTPIRGVEGSDYINASLIDGYRYRNAYIAAQGPLQDSAEDFWRMLWEHNSTIVVMLTKLKEMGREKCFQYWPHERSVRYQCYVVDPIAEYNMPQYKLREFKVTDARDGSSRTVRQFQFIDWPEQGVPKSGEGFIDFIGQVHKTKEQFGQDGPITVHCSAGVGRTGVFISLSIVLERMQYEGVLDVFQTVRILRSQRPAMVQTEDQYQFCYRAALEYLGSFDHYAN</sequence>
<evidence type="ECO:0000313" key="23">
    <source>
        <dbReference type="Proteomes" id="UP001151699"/>
    </source>
</evidence>
<dbReference type="InterPro" id="IPR003961">
    <property type="entry name" value="FN3_dom"/>
</dbReference>
<evidence type="ECO:0000256" key="12">
    <source>
        <dbReference type="ARBA" id="ARBA00023170"/>
    </source>
</evidence>
<dbReference type="PROSITE" id="PS50055">
    <property type="entry name" value="TYR_PHOSPHATASE_PTP"/>
    <property type="match status" value="2"/>
</dbReference>
<dbReference type="SMART" id="SM00060">
    <property type="entry name" value="FN3"/>
    <property type="match status" value="9"/>
</dbReference>
<dbReference type="FunFam" id="2.60.40.10:FF:001015">
    <property type="entry name" value="tyrosine-protein phosphatase Lar isoform X4"/>
    <property type="match status" value="1"/>
</dbReference>
<dbReference type="InterPro" id="IPR003595">
    <property type="entry name" value="Tyr_Pase_cat"/>
</dbReference>
<feature type="domain" description="Fibronectin type-III" evidence="21">
    <location>
        <begin position="489"/>
        <end position="583"/>
    </location>
</feature>
<dbReference type="PROSITE" id="PS00383">
    <property type="entry name" value="TYR_PHOSPHATASE_1"/>
    <property type="match status" value="2"/>
</dbReference>
<dbReference type="GO" id="GO:0004725">
    <property type="term" value="F:protein tyrosine phosphatase activity"/>
    <property type="evidence" value="ECO:0007669"/>
    <property type="project" value="UniProtKB-EC"/>
</dbReference>
<keyword evidence="10 17" id="KW-0472">Membrane</keyword>
<accession>A0A9Q0S8N8</accession>
<dbReference type="GO" id="GO:0016020">
    <property type="term" value="C:membrane"/>
    <property type="evidence" value="ECO:0007669"/>
    <property type="project" value="UniProtKB-SubCell"/>
</dbReference>
<dbReference type="PANTHER" id="PTHR46957:SF6">
    <property type="entry name" value="PROTEIN-TYROSINE-PHOSPHATASE"/>
    <property type="match status" value="1"/>
</dbReference>